<sequence>MSKSSSEHATRTDNSSGLVVGPRVLEKLTAGSILLVGVHRVEIIEYLAEGGFAHIYKVSFIEYTNELDRHHSVLQRGDIACLKRVQVNDENGLNELRNEVEVMKKLKGCGNVVQYYDSNASRHTDGTPGFEVLLLMELCSNGSLLDYMNQRLATKLSEREVLKIMYDITKGISHMHFLRTPLIHRDIKIENVLVDSANNFKLCDFGSTSTCLPAVSTHQEIAMLTNNIYVHTTPQYRSPEMIDLYRCLAINEKSDIWALGIFLYKLLFYTTPFELTGQFAILHSKYDIPQNNFSSKLINLIIVMLAENPYIRPNIYQILYHICSIMECDVPIEDHYGQGPYDFNKYARYQERLQRLQYEILVNQQNAYRGGSYIDKLNNQFVENFEVAPRQPISMAQGPLPSIHGHVNTAPTVSSAPVLQQFPLNQGTSETNSSDILKGRIDEYKDSNQRSWPISGDGTPFMGSAKAGNLEHPMVHMQVAKQEVPTQHTDHSDLSESLCTPSDISTPATGTGAPFPMEPSNNVPKTTKQYKSNNPFPKMAKQEFVPEMFQNEKDESFIRKDPSSVSISQRADSLKSIAPIAVPNLPAVATQQNQQKLSHATQPRQLSSEPQHIQRSAYPIYYNGQSAVLPYPYYGENSLQPSQIILGQQQQQQNEQPSQKLQQTQQQIKPINTQNSQNIQSQNQHTITPLSRITTEVIKDKELVPFESPEKPKDHQLDLTYNQVNLSHNSQDSSPREHDDGSLASDEPASSVLTSESIIIELSQKDDPTSNGSNEIARSVKKNDVNIQSKHIYPKKDEQISTRPVRRSLELDFQEIDLSASPSPGPISKVTSKLPPSNPTSSSVGMNSNCSTGVRKSFQRPKKSLDMDSVKKDSKDESSSAPSKRRSLFGVFKT</sequence>
<dbReference type="Proteomes" id="UP000006790">
    <property type="component" value="Chromosome 2"/>
</dbReference>
<dbReference type="Pfam" id="PF00069">
    <property type="entry name" value="Pkinase"/>
    <property type="match status" value="1"/>
</dbReference>
<dbReference type="InterPro" id="IPR008271">
    <property type="entry name" value="Ser/Thr_kinase_AS"/>
</dbReference>
<accession>G8JNT6</accession>
<dbReference type="PROSITE" id="PS50011">
    <property type="entry name" value="PROTEIN_KINASE_DOM"/>
    <property type="match status" value="1"/>
</dbReference>
<dbReference type="OrthoDB" id="2018507at2759"/>
<feature type="region of interest" description="Disordered" evidence="2">
    <location>
        <begin position="647"/>
        <end position="668"/>
    </location>
</feature>
<dbReference type="GO" id="GO:0004674">
    <property type="term" value="F:protein serine/threonine kinase activity"/>
    <property type="evidence" value="ECO:0007669"/>
    <property type="project" value="EnsemblFungi"/>
</dbReference>
<dbReference type="EMBL" id="CP002498">
    <property type="protein sequence ID" value="AET38361.1"/>
    <property type="molecule type" value="Genomic_DNA"/>
</dbReference>
<gene>
    <name evidence="4" type="ordered locus">Ecym_2650</name>
</gene>
<proteinExistence type="predicted"/>
<dbReference type="InParanoid" id="G8JNT6"/>
<dbReference type="SUPFAM" id="SSF56112">
    <property type="entry name" value="Protein kinase-like (PK-like)"/>
    <property type="match status" value="1"/>
</dbReference>
<feature type="compositionally biased region" description="Polar residues" evidence="2">
    <location>
        <begin position="519"/>
        <end position="535"/>
    </location>
</feature>
<dbReference type="GO" id="GO:0000147">
    <property type="term" value="P:actin cortical patch assembly"/>
    <property type="evidence" value="ECO:0007669"/>
    <property type="project" value="TreeGrafter"/>
</dbReference>
<dbReference type="KEGG" id="erc:Ecym_2650"/>
<evidence type="ECO:0000256" key="1">
    <source>
        <dbReference type="ARBA" id="ARBA00022741"/>
    </source>
</evidence>
<dbReference type="AlphaFoldDB" id="G8JNT6"/>
<dbReference type="GeneID" id="11471967"/>
<keyword evidence="1" id="KW-0547">Nucleotide-binding</keyword>
<dbReference type="Gene3D" id="1.10.510.10">
    <property type="entry name" value="Transferase(Phosphotransferase) domain 1"/>
    <property type="match status" value="1"/>
</dbReference>
<dbReference type="STRING" id="931890.G8JNT6"/>
<evidence type="ECO:0000313" key="5">
    <source>
        <dbReference type="Proteomes" id="UP000006790"/>
    </source>
</evidence>
<dbReference type="FunCoup" id="G8JNT6">
    <property type="interactions" value="324"/>
</dbReference>
<dbReference type="GO" id="GO:0007015">
    <property type="term" value="P:actin filament organization"/>
    <property type="evidence" value="ECO:0007669"/>
    <property type="project" value="TreeGrafter"/>
</dbReference>
<dbReference type="PANTHER" id="PTHR22967:SF65">
    <property type="entry name" value="SERINE_THREONINE-PROTEIN KINASE AKL1"/>
    <property type="match status" value="1"/>
</dbReference>
<dbReference type="GO" id="GO:1900186">
    <property type="term" value="P:negative regulation of clathrin-dependent endocytosis"/>
    <property type="evidence" value="ECO:0007669"/>
    <property type="project" value="EnsemblFungi"/>
</dbReference>
<feature type="region of interest" description="Disordered" evidence="2">
    <location>
        <begin position="817"/>
        <end position="894"/>
    </location>
</feature>
<feature type="region of interest" description="Disordered" evidence="2">
    <location>
        <begin position="787"/>
        <end position="806"/>
    </location>
</feature>
<protein>
    <recommendedName>
        <fullName evidence="3">Protein kinase domain-containing protein</fullName>
    </recommendedName>
</protein>
<dbReference type="OMA" id="RNHYKIC"/>
<dbReference type="PROSITE" id="PS00108">
    <property type="entry name" value="PROTEIN_KINASE_ST"/>
    <property type="match status" value="1"/>
</dbReference>
<reference evidence="5" key="1">
    <citation type="journal article" date="2012" name="G3 (Bethesda)">
        <title>Pichia sorbitophila, an interspecies yeast hybrid reveals early steps of genome resolution following polyploidization.</title>
        <authorList>
            <person name="Leh Louis V."/>
            <person name="Despons L."/>
            <person name="Friedrich A."/>
            <person name="Martin T."/>
            <person name="Durrens P."/>
            <person name="Casaregola S."/>
            <person name="Neuveglise C."/>
            <person name="Fairhead C."/>
            <person name="Marck C."/>
            <person name="Cruz J.A."/>
            <person name="Straub M.L."/>
            <person name="Kugler V."/>
            <person name="Sacerdot C."/>
            <person name="Uzunov Z."/>
            <person name="Thierry A."/>
            <person name="Weiss S."/>
            <person name="Bleykasten C."/>
            <person name="De Montigny J."/>
            <person name="Jacques N."/>
            <person name="Jung P."/>
            <person name="Lemaire M."/>
            <person name="Mallet S."/>
            <person name="Morel G."/>
            <person name="Richard G.F."/>
            <person name="Sarkar A."/>
            <person name="Savel G."/>
            <person name="Schacherer J."/>
            <person name="Seret M.L."/>
            <person name="Talla E."/>
            <person name="Samson G."/>
            <person name="Jubin C."/>
            <person name="Poulain J."/>
            <person name="Vacherie B."/>
            <person name="Barbe V."/>
            <person name="Pelletier E."/>
            <person name="Sherman D.J."/>
            <person name="Westhof E."/>
            <person name="Weissenbach J."/>
            <person name="Baret P.V."/>
            <person name="Wincker P."/>
            <person name="Gaillardin C."/>
            <person name="Dujon B."/>
            <person name="Souciet J.L."/>
        </authorList>
    </citation>
    <scope>NUCLEOTIDE SEQUENCE [LARGE SCALE GENOMIC DNA]</scope>
    <source>
        <strain evidence="5">CBS 270.75 / DBVPG 7215 / KCTC 17166 / NRRL Y-17582</strain>
    </source>
</reference>
<dbReference type="SMART" id="SM00220">
    <property type="entry name" value="S_TKc"/>
    <property type="match status" value="1"/>
</dbReference>
<feature type="region of interest" description="Disordered" evidence="2">
    <location>
        <begin position="505"/>
        <end position="536"/>
    </location>
</feature>
<keyword evidence="5" id="KW-1185">Reference proteome</keyword>
<feature type="region of interest" description="Disordered" evidence="2">
    <location>
        <begin position="726"/>
        <end position="782"/>
    </location>
</feature>
<evidence type="ECO:0000259" key="3">
    <source>
        <dbReference type="PROSITE" id="PS50011"/>
    </source>
</evidence>
<feature type="region of interest" description="Disordered" evidence="2">
    <location>
        <begin position="589"/>
        <end position="611"/>
    </location>
</feature>
<evidence type="ECO:0000256" key="2">
    <source>
        <dbReference type="SAM" id="MobiDB-lite"/>
    </source>
</evidence>
<dbReference type="eggNOG" id="KOG1989">
    <property type="taxonomic scope" value="Eukaryota"/>
</dbReference>
<dbReference type="RefSeq" id="XP_003645178.1">
    <property type="nucleotide sequence ID" value="XM_003645130.1"/>
</dbReference>
<dbReference type="HOGENOM" id="CLU_005611_0_0_1"/>
<dbReference type="GO" id="GO:0005737">
    <property type="term" value="C:cytoplasm"/>
    <property type="evidence" value="ECO:0007669"/>
    <property type="project" value="TreeGrafter"/>
</dbReference>
<dbReference type="PANTHER" id="PTHR22967">
    <property type="entry name" value="SERINE/THREONINE PROTEIN KINASE"/>
    <property type="match status" value="1"/>
</dbReference>
<organism evidence="4 5">
    <name type="scientific">Eremothecium cymbalariae (strain CBS 270.75 / DBVPG 7215 / KCTC 17166 / NRRL Y-17582)</name>
    <name type="common">Yeast</name>
    <dbReference type="NCBI Taxonomy" id="931890"/>
    <lineage>
        <taxon>Eukaryota</taxon>
        <taxon>Fungi</taxon>
        <taxon>Dikarya</taxon>
        <taxon>Ascomycota</taxon>
        <taxon>Saccharomycotina</taxon>
        <taxon>Saccharomycetes</taxon>
        <taxon>Saccharomycetales</taxon>
        <taxon>Saccharomycetaceae</taxon>
        <taxon>Eremothecium</taxon>
    </lineage>
</organism>
<feature type="domain" description="Protein kinase" evidence="3">
    <location>
        <begin position="41"/>
        <end position="324"/>
    </location>
</feature>
<dbReference type="InterPro" id="IPR011009">
    <property type="entry name" value="Kinase-like_dom_sf"/>
</dbReference>
<feature type="compositionally biased region" description="Polar residues" evidence="2">
    <location>
        <begin position="829"/>
        <end position="854"/>
    </location>
</feature>
<feature type="compositionally biased region" description="Basic and acidic residues" evidence="2">
    <location>
        <begin position="863"/>
        <end position="878"/>
    </location>
</feature>
<dbReference type="InterPro" id="IPR000719">
    <property type="entry name" value="Prot_kinase_dom"/>
</dbReference>
<dbReference type="GO" id="GO:0005524">
    <property type="term" value="F:ATP binding"/>
    <property type="evidence" value="ECO:0007669"/>
    <property type="project" value="InterPro"/>
</dbReference>
<evidence type="ECO:0000313" key="4">
    <source>
        <dbReference type="EMBL" id="AET38361.1"/>
    </source>
</evidence>
<name>G8JNT6_ERECY</name>